<keyword evidence="1" id="KW-0418">Kinase</keyword>
<dbReference type="OrthoDB" id="3819922at2"/>
<dbReference type="Pfam" id="PF13671">
    <property type="entry name" value="AAA_33"/>
    <property type="match status" value="1"/>
</dbReference>
<dbReference type="Gene3D" id="3.40.50.300">
    <property type="entry name" value="P-loop containing nucleotide triphosphate hydrolases"/>
    <property type="match status" value="1"/>
</dbReference>
<accession>A0A1M5IK22</accession>
<dbReference type="InterPro" id="IPR027417">
    <property type="entry name" value="P-loop_NTPase"/>
</dbReference>
<dbReference type="EMBL" id="LT670818">
    <property type="protein sequence ID" value="SHG28270.1"/>
    <property type="molecule type" value="Genomic_DNA"/>
</dbReference>
<dbReference type="PANTHER" id="PTHR37807:SF3">
    <property type="entry name" value="OS07G0160300 PROTEIN"/>
    <property type="match status" value="1"/>
</dbReference>
<keyword evidence="1" id="KW-0808">Transferase</keyword>
<dbReference type="GO" id="GO:0016301">
    <property type="term" value="F:kinase activity"/>
    <property type="evidence" value="ECO:0007669"/>
    <property type="project" value="UniProtKB-KW"/>
</dbReference>
<reference evidence="1 2" key="1">
    <citation type="submission" date="2016-11" db="EMBL/GenBank/DDBJ databases">
        <authorList>
            <person name="Jaros S."/>
            <person name="Januszkiewicz K."/>
            <person name="Wedrychowicz H."/>
        </authorList>
    </citation>
    <scope>NUCLEOTIDE SEQUENCE [LARGE SCALE GENOMIC DNA]</scope>
    <source>
        <strain evidence="1 2">GAS242</strain>
    </source>
</reference>
<proteinExistence type="predicted"/>
<evidence type="ECO:0000313" key="1">
    <source>
        <dbReference type="EMBL" id="SHG28270.1"/>
    </source>
</evidence>
<dbReference type="PANTHER" id="PTHR37807">
    <property type="entry name" value="OS07G0160300 PROTEIN"/>
    <property type="match status" value="1"/>
</dbReference>
<dbReference type="AlphaFoldDB" id="A0A1M5IK22"/>
<name>A0A1M5IK22_9BRAD</name>
<dbReference type="SUPFAM" id="SSF52540">
    <property type="entry name" value="P-loop containing nucleoside triphosphate hydrolases"/>
    <property type="match status" value="1"/>
</dbReference>
<protein>
    <submittedName>
        <fullName evidence="1">Predicted kinase</fullName>
    </submittedName>
</protein>
<dbReference type="Proteomes" id="UP000190675">
    <property type="component" value="Chromosome I"/>
</dbReference>
<organism evidence="1 2">
    <name type="scientific">Bradyrhizobium erythrophlei</name>
    <dbReference type="NCBI Taxonomy" id="1437360"/>
    <lineage>
        <taxon>Bacteria</taxon>
        <taxon>Pseudomonadati</taxon>
        <taxon>Pseudomonadota</taxon>
        <taxon>Alphaproteobacteria</taxon>
        <taxon>Hyphomicrobiales</taxon>
        <taxon>Nitrobacteraceae</taxon>
        <taxon>Bradyrhizobium</taxon>
    </lineage>
</organism>
<evidence type="ECO:0000313" key="2">
    <source>
        <dbReference type="Proteomes" id="UP000190675"/>
    </source>
</evidence>
<sequence>MAAQRLIALAGLPGSGKSMLAEGLSRALSMPVFSIDPIEAAMWRSGLARDQTGVAAYNVAIALADENLRLGLSVIVDAVNPIEAPRAAWRSLADAYRVDLKIIECVCADETVHRHRIEARIRNIPGMPEINWNDVQRRRVEYEARTDARLTLDTSVGMPETMPAEALNYLR</sequence>
<dbReference type="RefSeq" id="WP_079565495.1">
    <property type="nucleotide sequence ID" value="NZ_LT670818.1"/>
</dbReference>
<gene>
    <name evidence="1" type="ORF">SAMN05444169_1607</name>
</gene>